<dbReference type="EMBL" id="JACHGN010000022">
    <property type="protein sequence ID" value="MBB5138284.1"/>
    <property type="molecule type" value="Genomic_DNA"/>
</dbReference>
<comment type="caution">
    <text evidence="3">The sequence shown here is derived from an EMBL/GenBank/DDBJ whole genome shotgun (WGS) entry which is preliminary data.</text>
</comment>
<dbReference type="Pfam" id="PF05076">
    <property type="entry name" value="SUFU"/>
    <property type="match status" value="1"/>
</dbReference>
<dbReference type="AlphaFoldDB" id="A0A840PA71"/>
<evidence type="ECO:0000313" key="4">
    <source>
        <dbReference type="Proteomes" id="UP000578449"/>
    </source>
</evidence>
<dbReference type="InterPro" id="IPR020941">
    <property type="entry name" value="SUFU-like_domain"/>
</dbReference>
<dbReference type="Proteomes" id="UP000578449">
    <property type="component" value="Unassembled WGS sequence"/>
</dbReference>
<reference evidence="3 4" key="1">
    <citation type="submission" date="2020-08" db="EMBL/GenBank/DDBJ databases">
        <title>Genomic Encyclopedia of Type Strains, Phase IV (KMG-IV): sequencing the most valuable type-strain genomes for metagenomic binning, comparative biology and taxonomic classification.</title>
        <authorList>
            <person name="Goeker M."/>
        </authorList>
    </citation>
    <scope>NUCLEOTIDE SEQUENCE [LARGE SCALE GENOMIC DNA]</scope>
    <source>
        <strain evidence="3 4">DSM 45615</strain>
    </source>
</reference>
<evidence type="ECO:0000259" key="2">
    <source>
        <dbReference type="Pfam" id="PF05076"/>
    </source>
</evidence>
<name>A0A840PA71_9ACTN</name>
<proteinExistence type="predicted"/>
<feature type="region of interest" description="Disordered" evidence="1">
    <location>
        <begin position="1"/>
        <end position="20"/>
    </location>
</feature>
<feature type="compositionally biased region" description="Basic and acidic residues" evidence="1">
    <location>
        <begin position="10"/>
        <end position="19"/>
    </location>
</feature>
<evidence type="ECO:0000313" key="3">
    <source>
        <dbReference type="EMBL" id="MBB5138284.1"/>
    </source>
</evidence>
<protein>
    <recommendedName>
        <fullName evidence="2">Suppressor of fused-like domain-containing protein</fullName>
    </recommendedName>
</protein>
<keyword evidence="4" id="KW-1185">Reference proteome</keyword>
<feature type="domain" description="Suppressor of fused-like" evidence="2">
    <location>
        <begin position="218"/>
        <end position="347"/>
    </location>
</feature>
<accession>A0A840PA71</accession>
<sequence length="360" mass="39417">MAISRPAGSSDHDDGRRWTPDGAEVVLTDTSPYGSRTLVVERDETSSVAYLCAPSGQVHGAVWLANHVPAPPVIDLARLNAGLPPVMPRANTRHPEGRRPLGDIGVLWFEEGDGAAVYEDGDLLAVIPGWADLTRSMPGYARDAIGETAFAWALAEAMEGLGPRVAKAAAYWQWRRADGAWASFQQFVMGHLDSRVGTAGRYWDGSGGRMPTIGITERPPERGRDYTIVSTVGMSCQRMPTVEQYIDRPEAYARVELALATRGDAREAARLFLWLAQYPWHSVTWLGHGHTAKWYHEPATFPMGSGFHGVLLTADPPGLPDLSGFTFGGEAVRWLWLAPITEQELQAPGPLHLPSDRYIR</sequence>
<dbReference type="RefSeq" id="WP_185055159.1">
    <property type="nucleotide sequence ID" value="NZ_BAABIX010000018.1"/>
</dbReference>
<evidence type="ECO:0000256" key="1">
    <source>
        <dbReference type="SAM" id="MobiDB-lite"/>
    </source>
</evidence>
<gene>
    <name evidence="3" type="ORF">HNP84_008037</name>
</gene>
<organism evidence="3 4">
    <name type="scientific">Thermocatellispora tengchongensis</name>
    <dbReference type="NCBI Taxonomy" id="1073253"/>
    <lineage>
        <taxon>Bacteria</taxon>
        <taxon>Bacillati</taxon>
        <taxon>Actinomycetota</taxon>
        <taxon>Actinomycetes</taxon>
        <taxon>Streptosporangiales</taxon>
        <taxon>Streptosporangiaceae</taxon>
        <taxon>Thermocatellispora</taxon>
    </lineage>
</organism>